<feature type="transmembrane region" description="Helical" evidence="2">
    <location>
        <begin position="141"/>
        <end position="160"/>
    </location>
</feature>
<evidence type="ECO:0000313" key="3">
    <source>
        <dbReference type="EMBL" id="PVH19623.1"/>
    </source>
</evidence>
<gene>
    <name evidence="3" type="ORF">CXQ85_003471</name>
</gene>
<feature type="transmembrane region" description="Helical" evidence="2">
    <location>
        <begin position="29"/>
        <end position="49"/>
    </location>
</feature>
<protein>
    <submittedName>
        <fullName evidence="3">Uncharacterized protein</fullName>
    </submittedName>
</protein>
<name>A0A2V1AQW7_9ASCO</name>
<keyword evidence="4" id="KW-1185">Reference proteome</keyword>
<feature type="transmembrane region" description="Helical" evidence="2">
    <location>
        <begin position="61"/>
        <end position="78"/>
    </location>
</feature>
<feature type="region of interest" description="Disordered" evidence="1">
    <location>
        <begin position="270"/>
        <end position="289"/>
    </location>
</feature>
<feature type="transmembrane region" description="Helical" evidence="2">
    <location>
        <begin position="85"/>
        <end position="106"/>
    </location>
</feature>
<dbReference type="Proteomes" id="UP000244309">
    <property type="component" value="Unassembled WGS sequence"/>
</dbReference>
<keyword evidence="2" id="KW-0472">Membrane</keyword>
<evidence type="ECO:0000256" key="1">
    <source>
        <dbReference type="SAM" id="MobiDB-lite"/>
    </source>
</evidence>
<keyword evidence="2" id="KW-0812">Transmembrane</keyword>
<evidence type="ECO:0000256" key="2">
    <source>
        <dbReference type="SAM" id="Phobius"/>
    </source>
</evidence>
<organism evidence="3 4">
    <name type="scientific">Candidozyma haemuli</name>
    <dbReference type="NCBI Taxonomy" id="45357"/>
    <lineage>
        <taxon>Eukaryota</taxon>
        <taxon>Fungi</taxon>
        <taxon>Dikarya</taxon>
        <taxon>Ascomycota</taxon>
        <taxon>Saccharomycotina</taxon>
        <taxon>Pichiomycetes</taxon>
        <taxon>Metschnikowiaceae</taxon>
        <taxon>Candidozyma</taxon>
    </lineage>
</organism>
<proteinExistence type="predicted"/>
<accession>A0A2V1AQW7</accession>
<dbReference type="EMBL" id="PKFO01000002">
    <property type="protein sequence ID" value="PVH19623.1"/>
    <property type="molecule type" value="Genomic_DNA"/>
</dbReference>
<sequence length="305" mass="33617">MKREEASEDIEGASLVLKGYNGFSKMQKIVHCCFCGLLTLAVSASLITYDGSAEGHLDTSIWSLLFGGCYSLFAWRMGALAGLKVSVFVGLILILSAQSMITLLQYFGKDTWAVAFGAFLELGKHIFGVNLGRFVIWNNSYGILVSWLYMGLFSTTVDWLNKKVIGLFGYSFVLPWVLGLFVYDVIFMVQPSLARPPRSFKPHDWTLHIGGATNIVMLHFISLLDPGEFNTLLDKYYGKGIVACLFISSLFIALFGSSVKAQTSASLARDKPGQNDLQAHSDTHDTKESAFNEEALRKGNMNGTI</sequence>
<evidence type="ECO:0000313" key="4">
    <source>
        <dbReference type="Proteomes" id="UP000244309"/>
    </source>
</evidence>
<dbReference type="VEuPathDB" id="FungiDB:CXQ85_003471"/>
<comment type="caution">
    <text evidence="3">The sequence shown here is derived from an EMBL/GenBank/DDBJ whole genome shotgun (WGS) entry which is preliminary data.</text>
</comment>
<feature type="transmembrane region" description="Helical" evidence="2">
    <location>
        <begin position="172"/>
        <end position="193"/>
    </location>
</feature>
<dbReference type="RefSeq" id="XP_025340563.1">
    <property type="nucleotide sequence ID" value="XM_025487115.1"/>
</dbReference>
<dbReference type="GeneID" id="37008802"/>
<reference evidence="3 4" key="1">
    <citation type="submission" date="2017-12" db="EMBL/GenBank/DDBJ databases">
        <title>Genome Sequence of a Multidrug-Resistant Candida haemulonii Isolate from a Patient with Chronic Leg Ulcers in Israel.</title>
        <authorList>
            <person name="Chow N.A."/>
            <person name="Gade L."/>
            <person name="Batra D."/>
            <person name="Rowe L.A."/>
            <person name="Ben-Ami R."/>
            <person name="Loparev V.N."/>
            <person name="Litvintseva A.P."/>
        </authorList>
    </citation>
    <scope>NUCLEOTIDE SEQUENCE [LARGE SCALE GENOMIC DNA]</scope>
    <source>
        <strain evidence="3 4">B11899</strain>
    </source>
</reference>
<dbReference type="AlphaFoldDB" id="A0A2V1AQW7"/>
<feature type="transmembrane region" description="Helical" evidence="2">
    <location>
        <begin position="236"/>
        <end position="256"/>
    </location>
</feature>
<keyword evidence="2" id="KW-1133">Transmembrane helix</keyword>